<organism evidence="5 6">
    <name type="scientific">Hallerella porci</name>
    <dbReference type="NCBI Taxonomy" id="1945871"/>
    <lineage>
        <taxon>Bacteria</taxon>
        <taxon>Pseudomonadati</taxon>
        <taxon>Fibrobacterota</taxon>
        <taxon>Fibrobacteria</taxon>
        <taxon>Fibrobacterales</taxon>
        <taxon>Fibrobacteraceae</taxon>
        <taxon>Hallerella</taxon>
    </lineage>
</organism>
<comment type="catalytic activity">
    <reaction evidence="2">
        <text>2 GTP = 3',3'-c-di-GMP + 2 diphosphate</text>
        <dbReference type="Rhea" id="RHEA:24898"/>
        <dbReference type="ChEBI" id="CHEBI:33019"/>
        <dbReference type="ChEBI" id="CHEBI:37565"/>
        <dbReference type="ChEBI" id="CHEBI:58805"/>
        <dbReference type="EC" id="2.7.7.65"/>
    </reaction>
</comment>
<dbReference type="EC" id="2.7.7.65" evidence="1"/>
<comment type="caution">
    <text evidence="5">The sequence shown here is derived from an EMBL/GenBank/DDBJ whole genome shotgun (WGS) entry which is preliminary data.</text>
</comment>
<evidence type="ECO:0000256" key="1">
    <source>
        <dbReference type="ARBA" id="ARBA00012528"/>
    </source>
</evidence>
<dbReference type="CDD" id="cd01949">
    <property type="entry name" value="GGDEF"/>
    <property type="match status" value="1"/>
</dbReference>
<evidence type="ECO:0000256" key="3">
    <source>
        <dbReference type="SAM" id="Phobius"/>
    </source>
</evidence>
<dbReference type="InterPro" id="IPR000160">
    <property type="entry name" value="GGDEF_dom"/>
</dbReference>
<evidence type="ECO:0000256" key="2">
    <source>
        <dbReference type="ARBA" id="ARBA00034247"/>
    </source>
</evidence>
<dbReference type="PANTHER" id="PTHR45138:SF9">
    <property type="entry name" value="DIGUANYLATE CYCLASE DGCM-RELATED"/>
    <property type="match status" value="1"/>
</dbReference>
<sequence length="436" mass="48993">MNWKFYIIWLITFLAGVIFVYVLPDESLSPSLRYIFLGVWGSVLGALFNVITSRMQQNKNESEDFDAAVANKPATQLIPIVDGKEAPEAEPTMQESLPPKIIAPEFPDAEWIDFTQEILKNHPFPKVVKKLSAILPRIFKNASGVLYMYDSASETDLAQIFAFGPHEISDTKISQSACACFDNAKIVVADYSNKNQGKGCTHLHARPIGYSFCAPIEGLEERFGLLTIQVDELPQGETVDSWKTKVSMIATTFGLFVANQNLQHRFQSQSLRDQLTDLVNKRYMEDALKRAVSEARRHGTPIGMIMLHPDNFEEYQNTKAKHVADQLLWELAQRLPRYIRAEDIPCRFNEDTLCIILPGADKHCTQTRAEKIRYEIENLLISYGDETLRTTLSIGISTFPENANDAASLIVSAEQAMHESEALGKNRVSCSHSTAK</sequence>
<keyword evidence="3" id="KW-1133">Transmembrane helix</keyword>
<dbReference type="InterPro" id="IPR043128">
    <property type="entry name" value="Rev_trsase/Diguanyl_cyclase"/>
</dbReference>
<dbReference type="RefSeq" id="WP_106198871.1">
    <property type="nucleotide sequence ID" value="NZ_JAXEIU010000020.1"/>
</dbReference>
<feature type="domain" description="GGDEF" evidence="4">
    <location>
        <begin position="300"/>
        <end position="433"/>
    </location>
</feature>
<dbReference type="PROSITE" id="PS50887">
    <property type="entry name" value="GGDEF"/>
    <property type="match status" value="1"/>
</dbReference>
<evidence type="ECO:0000259" key="4">
    <source>
        <dbReference type="PROSITE" id="PS50887"/>
    </source>
</evidence>
<dbReference type="PANTHER" id="PTHR45138">
    <property type="entry name" value="REGULATORY COMPONENTS OF SENSORY TRANSDUCTION SYSTEM"/>
    <property type="match status" value="1"/>
</dbReference>
<gene>
    <name evidence="5" type="ORF">B0H50_11215</name>
</gene>
<feature type="transmembrane region" description="Helical" evidence="3">
    <location>
        <begin position="31"/>
        <end position="51"/>
    </location>
</feature>
<keyword evidence="6" id="KW-1185">Reference proteome</keyword>
<reference evidence="5 6" key="1">
    <citation type="submission" date="2018-05" db="EMBL/GenBank/DDBJ databases">
        <title>Animal gut microbial communities from fecal samples from Wisconsin, USA.</title>
        <authorList>
            <person name="Neumann A."/>
        </authorList>
    </citation>
    <scope>NUCLEOTIDE SEQUENCE [LARGE SCALE GENOMIC DNA]</scope>
    <source>
        <strain evidence="5 6">UWS4</strain>
    </source>
</reference>
<dbReference type="Proteomes" id="UP000245523">
    <property type="component" value="Unassembled WGS sequence"/>
</dbReference>
<keyword evidence="3" id="KW-0812">Transmembrane</keyword>
<dbReference type="SMART" id="SM00267">
    <property type="entry name" value="GGDEF"/>
    <property type="match status" value="1"/>
</dbReference>
<accession>A0ABX5LKD0</accession>
<evidence type="ECO:0000313" key="6">
    <source>
        <dbReference type="Proteomes" id="UP000245523"/>
    </source>
</evidence>
<protein>
    <recommendedName>
        <fullName evidence="1">diguanylate cyclase</fullName>
        <ecNumber evidence="1">2.7.7.65</ecNumber>
    </recommendedName>
</protein>
<proteinExistence type="predicted"/>
<dbReference type="EMBL" id="QGHD01000012">
    <property type="protein sequence ID" value="PWL00145.1"/>
    <property type="molecule type" value="Genomic_DNA"/>
</dbReference>
<dbReference type="InterPro" id="IPR029787">
    <property type="entry name" value="Nucleotide_cyclase"/>
</dbReference>
<name>A0ABX5LKD0_9BACT</name>
<dbReference type="NCBIfam" id="TIGR00254">
    <property type="entry name" value="GGDEF"/>
    <property type="match status" value="1"/>
</dbReference>
<dbReference type="InterPro" id="IPR050469">
    <property type="entry name" value="Diguanylate_Cyclase"/>
</dbReference>
<dbReference type="Gene3D" id="3.30.70.270">
    <property type="match status" value="1"/>
</dbReference>
<evidence type="ECO:0000313" key="5">
    <source>
        <dbReference type="EMBL" id="PWL00145.1"/>
    </source>
</evidence>
<dbReference type="Pfam" id="PF00990">
    <property type="entry name" value="GGDEF"/>
    <property type="match status" value="1"/>
</dbReference>
<feature type="transmembrane region" description="Helical" evidence="3">
    <location>
        <begin position="6"/>
        <end position="24"/>
    </location>
</feature>
<dbReference type="SUPFAM" id="SSF55073">
    <property type="entry name" value="Nucleotide cyclase"/>
    <property type="match status" value="1"/>
</dbReference>
<keyword evidence="3" id="KW-0472">Membrane</keyword>